<feature type="compositionally biased region" description="Polar residues" evidence="7">
    <location>
        <begin position="1072"/>
        <end position="1087"/>
    </location>
</feature>
<feature type="compositionally biased region" description="Polar residues" evidence="7">
    <location>
        <begin position="522"/>
        <end position="548"/>
    </location>
</feature>
<evidence type="ECO:0000259" key="8">
    <source>
        <dbReference type="PROSITE" id="PS50006"/>
    </source>
</evidence>
<dbReference type="OrthoDB" id="6288785at2759"/>
<accession>A0A8C4IPQ3</accession>
<dbReference type="GO" id="GO:0051983">
    <property type="term" value="P:regulation of chromosome segregation"/>
    <property type="evidence" value="ECO:0007669"/>
    <property type="project" value="TreeGrafter"/>
</dbReference>
<name>A0A8C4IPQ3_DICLA</name>
<gene>
    <name evidence="9" type="primary">mki67</name>
</gene>
<keyword evidence="10" id="KW-1185">Reference proteome</keyword>
<feature type="compositionally biased region" description="Basic residues" evidence="7">
    <location>
        <begin position="565"/>
        <end position="575"/>
    </location>
</feature>
<feature type="compositionally biased region" description="Basic and acidic residues" evidence="7">
    <location>
        <begin position="1140"/>
        <end position="1159"/>
    </location>
</feature>
<organism evidence="9 10">
    <name type="scientific">Dicentrarchus labrax</name>
    <name type="common">European seabass</name>
    <name type="synonym">Morone labrax</name>
    <dbReference type="NCBI Taxonomy" id="13489"/>
    <lineage>
        <taxon>Eukaryota</taxon>
        <taxon>Metazoa</taxon>
        <taxon>Chordata</taxon>
        <taxon>Craniata</taxon>
        <taxon>Vertebrata</taxon>
        <taxon>Euteleostomi</taxon>
        <taxon>Actinopterygii</taxon>
        <taxon>Neopterygii</taxon>
        <taxon>Teleostei</taxon>
        <taxon>Neoteleostei</taxon>
        <taxon>Acanthomorphata</taxon>
        <taxon>Eupercaria</taxon>
        <taxon>Moronidae</taxon>
        <taxon>Dicentrarchus</taxon>
    </lineage>
</organism>
<feature type="compositionally biased region" description="Low complexity" evidence="7">
    <location>
        <begin position="550"/>
        <end position="561"/>
    </location>
</feature>
<dbReference type="PROSITE" id="PS50006">
    <property type="entry name" value="FHA_DOMAIN"/>
    <property type="match status" value="1"/>
</dbReference>
<feature type="compositionally biased region" description="Basic and acidic residues" evidence="7">
    <location>
        <begin position="1584"/>
        <end position="1596"/>
    </location>
</feature>
<keyword evidence="4" id="KW-0832">Ubl conjugation</keyword>
<feature type="region of interest" description="Disordered" evidence="7">
    <location>
        <begin position="792"/>
        <end position="818"/>
    </location>
</feature>
<feature type="compositionally biased region" description="Basic and acidic residues" evidence="7">
    <location>
        <begin position="1808"/>
        <end position="1835"/>
    </location>
</feature>
<dbReference type="Pfam" id="PF00498">
    <property type="entry name" value="FHA"/>
    <property type="match status" value="1"/>
</dbReference>
<evidence type="ECO:0000256" key="6">
    <source>
        <dbReference type="ARBA" id="ARBA00023306"/>
    </source>
</evidence>
<feature type="domain" description="FHA" evidence="8">
    <location>
        <begin position="26"/>
        <end position="76"/>
    </location>
</feature>
<dbReference type="InterPro" id="IPR029334">
    <property type="entry name" value="PP1-bd"/>
</dbReference>
<evidence type="ECO:0000256" key="7">
    <source>
        <dbReference type="SAM" id="MobiDB-lite"/>
    </source>
</evidence>
<comment type="subcellular location">
    <subcellularLocation>
        <location evidence="1">Nucleus</location>
    </subcellularLocation>
</comment>
<feature type="compositionally biased region" description="Polar residues" evidence="7">
    <location>
        <begin position="1113"/>
        <end position="1125"/>
    </location>
</feature>
<feature type="region of interest" description="Disordered" evidence="7">
    <location>
        <begin position="196"/>
        <end position="421"/>
    </location>
</feature>
<evidence type="ECO:0000256" key="3">
    <source>
        <dbReference type="ARBA" id="ARBA00022553"/>
    </source>
</evidence>
<keyword evidence="6" id="KW-0131">Cell cycle</keyword>
<dbReference type="GeneID" id="127373277"/>
<keyword evidence="3" id="KW-0597">Phosphoprotein</keyword>
<evidence type="ECO:0000256" key="4">
    <source>
        <dbReference type="ARBA" id="ARBA00022843"/>
    </source>
</evidence>
<feature type="compositionally biased region" description="Low complexity" evidence="7">
    <location>
        <begin position="448"/>
        <end position="484"/>
    </location>
</feature>
<feature type="compositionally biased region" description="Basic and acidic residues" evidence="7">
    <location>
        <begin position="1551"/>
        <end position="1565"/>
    </location>
</feature>
<feature type="compositionally biased region" description="Basic and acidic residues" evidence="7">
    <location>
        <begin position="1192"/>
        <end position="1203"/>
    </location>
</feature>
<sequence>MPLHGKIVVVKRSGGDGTEFPLTATCLFGRKPDCDIRIQLPQVSKEHCRIDLNENKEVILTNLSSVNPTRVNGEALQQSERLKHGDLITIIDRSFRFEYPPAPTPKKRSSIGGKTETFKVLKDQQVGDTVTTEAGEKRISEVHTDPHLKDGTNHDNIQRSLEKTMELESKGDDSLLQNKTASPFNDLYQMIKKSLDVKTPRKSSASLLQTPTSRFCTPKPCSVRKNDGKPATSTEDKSTPKKDEAKVTSGADETTEEAENISKGTPKSVKKQRKSFQVPNTEMARPEAENSATPEAPSAQKKSRATPQRFTVSEVIEQVSTETPKSPMRRRSKDATPAKPSVASPKTEPVRKASPRNSGKVEKVQEKAKKRESGELAADLPSQQMKKKRVSFGGQLSPELFDKRLPPDSPLCKGAAPRRSLCLLKPKLSLLRRASAIGLLQESPKTGTPSPKKSSAKNASPKTPTPGKNSPKSRSPSPKAATPAQKSPKSRTPSPKAATPANKSPKSKNPSPSRNKVETPKASKQPTPGVQTPTVQGRFSVSRISTPSPVAEEAVTEVTVTPKLPLRRKSMKSASRKTPSMAKSAVKVMLRRSGVSRASMKVKSSWADTVKFGQSKAQVVVPAKKTVTKKTVKKAVSKPQTPARKLIDHVSTGHANSPVTIVVGRAHKQNVVHSTGAAPRLVTNTALPKKSMKMDEDLTGLSEMYKTPVNVRMRSAIINENSAMKTPMIGLGTSVVEPSVLNTPEEPDEMMVSPLSVSSTVKDVKYSNEAVQRFLNGDQESSFVSAIPAMETHSDDSGEPQCTDLKTTSVTTPKQKPELPECLTGVKRIMKTPRQKAEPVEDLRGRLLKTPKQKPQQQECLTGVKRIMKTPRQKAEPVEDLRGNILKTPKQKPEQQECLTGVKRIFETPQQEAELFEDLQENALKTPKALDAGDASLVAVKEIVETPAHMQESEIKDLKTPNVKSSPLVCLTGIKRIMKTPKEKSAAVEDFEGLQELMEEPLSDPTGQTETHEVEDQTPDCDTDVAKELDFAHEEPQEDVPSDVIDNVPQLEMEKEADANEVVGDDHLQEVPSVQNESSEAMETLSQAAVDENLPVDAVHETVSEEQPKVETATGNVSEMETTATDIDHEKKPVRGRRAKTVESKSPDDEQEATEHSEDPVVPTPVRGRRGKKTEAAAPPAVRQTTRSRNAKTTESKDAELAMEKTASVPSKVDLKPKRGRNAKKASDDQAEMVQEFAAETETVPEPESEQSVPVDVNHEANEAPLEKAVLKPKRGRKTKQPVPEQEDVPCTHSDNVPNADAAKESESNEVYSDQLEVAPSGSDENKSSDVMDTQAPATESLPEVETCTVTEMDAAVVQKKSVRGRRAKVVESKDPVVPAPVRGRRGKKTEATAPPAVRQTSRRKNAKSQESTSDQPEMLPEKAVETLVTENSNEAVSDQTSPINTHQDENDCVPPAEEAVVKPIRGRKTKPTPVEPPQPEQEKSEVVSDEQLMAEAQPQKTNSTLGKPRRGRKTKPDPVEENEVAEDTVVTVETKPLSQPPVRAKRGRNTKQEEEKLENDEKTTSAETAKSQEPVKKLRRTRKAEPEHVEPREEVQTVEVVPEEPKAPLVAEPVKMDEQATVAAKPRRGGRKAKADTESESPAEFTEVQEIPTVSSTDKPKRGRRGKQVAVVPEEKPELEAEEQKTAELDAPVIKHSRARGVKNEVSQAIPAKRAHRGATLPVKETNAESTVQVSEAAPASVEPAKRGRRAAAKPTTDDASPTEDLSNAVVEDTKMSKRSVKWKSDLEVFNIPKGTPVKAVRGRKSKLGDQVESKNVSEDASKTEEKDLSDKVVEAQPAKRARRGAKVADVTIDEAESTSEVKGVEAETQPKTRRGRSVKK</sequence>
<feature type="compositionally biased region" description="Basic and acidic residues" evidence="7">
    <location>
        <begin position="224"/>
        <end position="246"/>
    </location>
</feature>
<dbReference type="PANTHER" id="PTHR21603">
    <property type="entry name" value="ANTIGEN KI-67-LIKE PROTEIN"/>
    <property type="match status" value="1"/>
</dbReference>
<dbReference type="CTD" id="4288"/>
<dbReference type="InterPro" id="IPR000253">
    <property type="entry name" value="FHA_dom"/>
</dbReference>
<evidence type="ECO:0000313" key="9">
    <source>
        <dbReference type="Ensembl" id="ENSDLAP00005059188.2"/>
    </source>
</evidence>
<feature type="compositionally biased region" description="Acidic residues" evidence="7">
    <location>
        <begin position="993"/>
        <end position="1002"/>
    </location>
</feature>
<feature type="compositionally biased region" description="Basic and acidic residues" evidence="7">
    <location>
        <begin position="1674"/>
        <end position="1689"/>
    </location>
</feature>
<feature type="compositionally biased region" description="Low complexity" evidence="7">
    <location>
        <begin position="500"/>
        <end position="514"/>
    </location>
</feature>
<evidence type="ECO:0000256" key="2">
    <source>
        <dbReference type="ARBA" id="ARBA00022499"/>
    </source>
</evidence>
<dbReference type="SMART" id="SM01295">
    <property type="entry name" value="K167R"/>
    <property type="match status" value="1"/>
</dbReference>
<feature type="region of interest" description="Disordered" evidence="7">
    <location>
        <begin position="1794"/>
        <end position="1882"/>
    </location>
</feature>
<feature type="compositionally biased region" description="Basic and acidic residues" evidence="7">
    <location>
        <begin position="1024"/>
        <end position="1035"/>
    </location>
</feature>
<reference evidence="9" key="1">
    <citation type="submission" date="2025-08" db="UniProtKB">
        <authorList>
            <consortium name="Ensembl"/>
        </authorList>
    </citation>
    <scope>IDENTIFICATION</scope>
</reference>
<dbReference type="Ensembl" id="ENSDLAT00005062714.2">
    <property type="protein sequence ID" value="ENSDLAP00005059188.2"/>
    <property type="gene ID" value="ENSDLAG00005024936.2"/>
</dbReference>
<dbReference type="Gene3D" id="2.60.200.20">
    <property type="match status" value="1"/>
</dbReference>
<feature type="compositionally biased region" description="Basic residues" evidence="7">
    <location>
        <begin position="1873"/>
        <end position="1882"/>
    </location>
</feature>
<feature type="compositionally biased region" description="Polar residues" evidence="7">
    <location>
        <begin position="804"/>
        <end position="814"/>
    </location>
</feature>
<feature type="compositionally biased region" description="Basic and acidic residues" evidence="7">
    <location>
        <begin position="1052"/>
        <end position="1069"/>
    </location>
</feature>
<keyword evidence="2" id="KW-1017">Isopeptide bond</keyword>
<dbReference type="CDD" id="cd22673">
    <property type="entry name" value="FHA_Ki67"/>
    <property type="match status" value="1"/>
</dbReference>
<dbReference type="RefSeq" id="XP_051273584.1">
    <property type="nucleotide sequence ID" value="XM_051417624.1"/>
</dbReference>
<dbReference type="Pfam" id="PF15276">
    <property type="entry name" value="PP1_bind"/>
    <property type="match status" value="1"/>
</dbReference>
<proteinExistence type="predicted"/>
<evidence type="ECO:0000256" key="5">
    <source>
        <dbReference type="ARBA" id="ARBA00023242"/>
    </source>
</evidence>
<dbReference type="Proteomes" id="UP000694389">
    <property type="component" value="Unassembled WGS sequence"/>
</dbReference>
<reference evidence="9" key="2">
    <citation type="submission" date="2025-09" db="UniProtKB">
        <authorList>
            <consortium name="Ensembl"/>
        </authorList>
    </citation>
    <scope>IDENTIFICATION</scope>
</reference>
<dbReference type="SUPFAM" id="SSF49879">
    <property type="entry name" value="SMAD/FHA domain"/>
    <property type="match status" value="1"/>
</dbReference>
<dbReference type="GO" id="GO:0007088">
    <property type="term" value="P:regulation of mitotic nuclear division"/>
    <property type="evidence" value="ECO:0007669"/>
    <property type="project" value="TreeGrafter"/>
</dbReference>
<feature type="region of interest" description="Disordered" evidence="7">
    <location>
        <begin position="993"/>
        <end position="1780"/>
    </location>
</feature>
<dbReference type="InterPro" id="IPR012568">
    <property type="entry name" value="KI67R"/>
</dbReference>
<feature type="compositionally biased region" description="Basic residues" evidence="7">
    <location>
        <begin position="1271"/>
        <end position="1280"/>
    </location>
</feature>
<protein>
    <recommendedName>
        <fullName evidence="8">FHA domain-containing protein</fullName>
    </recommendedName>
</protein>
<dbReference type="SMART" id="SM00240">
    <property type="entry name" value="FHA"/>
    <property type="match status" value="1"/>
</dbReference>
<feature type="compositionally biased region" description="Polar residues" evidence="7">
    <location>
        <begin position="202"/>
        <end position="215"/>
    </location>
</feature>
<evidence type="ECO:0000256" key="1">
    <source>
        <dbReference type="ARBA" id="ARBA00004123"/>
    </source>
</evidence>
<dbReference type="OMA" id="RGRNAKH"/>
<feature type="compositionally biased region" description="Polar residues" evidence="7">
    <location>
        <begin position="1429"/>
        <end position="1446"/>
    </location>
</feature>
<dbReference type="GO" id="GO:0005694">
    <property type="term" value="C:chromosome"/>
    <property type="evidence" value="ECO:0007669"/>
    <property type="project" value="TreeGrafter"/>
</dbReference>
<dbReference type="PANTHER" id="PTHR21603:SF17">
    <property type="entry name" value="PROLIFERATION MARKER PROTEIN KI-67"/>
    <property type="match status" value="1"/>
</dbReference>
<dbReference type="GeneTree" id="ENSGT00940000154352"/>
<dbReference type="GO" id="GO:0005634">
    <property type="term" value="C:nucleus"/>
    <property type="evidence" value="ECO:0007669"/>
    <property type="project" value="UniProtKB-SubCell"/>
</dbReference>
<feature type="region of interest" description="Disordered" evidence="7">
    <location>
        <begin position="438"/>
        <end position="585"/>
    </location>
</feature>
<evidence type="ECO:0000313" key="10">
    <source>
        <dbReference type="Proteomes" id="UP000694389"/>
    </source>
</evidence>
<keyword evidence="5" id="KW-0539">Nucleus</keyword>
<feature type="compositionally biased region" description="Basic and acidic residues" evidence="7">
    <location>
        <begin position="1257"/>
        <end position="1270"/>
    </location>
</feature>
<dbReference type="InterPro" id="IPR008984">
    <property type="entry name" value="SMAD_FHA_dom_sf"/>
</dbReference>
<feature type="compositionally biased region" description="Basic and acidic residues" evidence="7">
    <location>
        <begin position="359"/>
        <end position="374"/>
    </location>
</feature>
<feature type="compositionally biased region" description="Basic and acidic residues" evidence="7">
    <location>
        <begin position="1098"/>
        <end position="1109"/>
    </location>
</feature>